<dbReference type="SUPFAM" id="SSF158472">
    <property type="entry name" value="HAMP domain-like"/>
    <property type="match status" value="1"/>
</dbReference>
<proteinExistence type="predicted"/>
<protein>
    <submittedName>
        <fullName evidence="3">HAMP domain-containing protein</fullName>
    </submittedName>
</protein>
<keyword evidence="1" id="KW-0472">Membrane</keyword>
<dbReference type="CDD" id="cd12914">
    <property type="entry name" value="PDC1_DGC_like"/>
    <property type="match status" value="1"/>
</dbReference>
<organism evidence="3 4">
    <name type="scientific">Bdellovibrio reynosensis</name>
    <dbReference type="NCBI Taxonomy" id="2835041"/>
    <lineage>
        <taxon>Bacteria</taxon>
        <taxon>Pseudomonadati</taxon>
        <taxon>Bdellovibrionota</taxon>
        <taxon>Bdellovibrionia</taxon>
        <taxon>Bdellovibrionales</taxon>
        <taxon>Pseudobdellovibrionaceae</taxon>
        <taxon>Bdellovibrio</taxon>
    </lineage>
</organism>
<dbReference type="InterPro" id="IPR029016">
    <property type="entry name" value="GAF-like_dom_sf"/>
</dbReference>
<feature type="domain" description="HAMP" evidence="2">
    <location>
        <begin position="324"/>
        <end position="372"/>
    </location>
</feature>
<gene>
    <name evidence="3" type="ORF">MNR06_00020</name>
</gene>
<evidence type="ECO:0000313" key="3">
    <source>
        <dbReference type="EMBL" id="UOF01338.1"/>
    </source>
</evidence>
<dbReference type="RefSeq" id="WP_243537774.1">
    <property type="nucleotide sequence ID" value="NZ_CP093442.1"/>
</dbReference>
<evidence type="ECO:0000313" key="4">
    <source>
        <dbReference type="Proteomes" id="UP000830116"/>
    </source>
</evidence>
<feature type="transmembrane region" description="Helical" evidence="1">
    <location>
        <begin position="21"/>
        <end position="42"/>
    </location>
</feature>
<dbReference type="EMBL" id="CP093442">
    <property type="protein sequence ID" value="UOF01338.1"/>
    <property type="molecule type" value="Genomic_DNA"/>
</dbReference>
<dbReference type="Proteomes" id="UP000830116">
    <property type="component" value="Chromosome"/>
</dbReference>
<dbReference type="Pfam" id="PF00672">
    <property type="entry name" value="HAMP"/>
    <property type="match status" value="1"/>
</dbReference>
<dbReference type="SMART" id="SM00304">
    <property type="entry name" value="HAMP"/>
    <property type="match status" value="1"/>
</dbReference>
<evidence type="ECO:0000259" key="2">
    <source>
        <dbReference type="PROSITE" id="PS50885"/>
    </source>
</evidence>
<dbReference type="Gene3D" id="3.30.450.40">
    <property type="match status" value="1"/>
</dbReference>
<dbReference type="Gene3D" id="6.10.340.10">
    <property type="match status" value="1"/>
</dbReference>
<dbReference type="InterPro" id="IPR003660">
    <property type="entry name" value="HAMP_dom"/>
</dbReference>
<evidence type="ECO:0000256" key="1">
    <source>
        <dbReference type="SAM" id="Phobius"/>
    </source>
</evidence>
<dbReference type="CDD" id="cd06225">
    <property type="entry name" value="HAMP"/>
    <property type="match status" value="1"/>
</dbReference>
<dbReference type="CDD" id="cd12915">
    <property type="entry name" value="PDC2_DGC_like"/>
    <property type="match status" value="1"/>
</dbReference>
<accession>A0ABY4C8Y6</accession>
<sequence length="549" mass="61680">MENTKKSQRWKNFRSLALKSLSLSVLLVMIFEVLPTLGEFWYTARITRNEASEYAHKEAIRLVQLAAHDHERLVANVQQLLSVLVEVPEIQSGKPNVCTPFLKKIQKQHPLYGNLGVIDLKGNVLCSALQVPPKTNLADRLYFTKALEKKSFAIGEFQIGRITKKPSLNFSNVVLDENKNVKYVIYVALDLSWLGQLANTAVLPTQATMMILDHKGFILARFPDSDLRIGKVIADQNILKAIRSNSDETVIESSKIDSLDRMFVFRKLRTAPEAGNIYLTVGVPNFVFYSQVEEMLNKSMSREAFVTFIEILFAWVAGFLFLYQIKKIQKAAKRLKAGDLTARTGLKSGFGELETLAHTFDDMASDLESRTREAEAGAKRLTFLSDSANQLCSSLDYKKMLKTVADLATPFMADFCAIDIFEEGNLIRVAESHVFPEKTALFRTITADPEQLSAPQLVTKITPEYLDESTIKLDKVQLKQLGVESLMVLPIKIHGSSIGSVIFASHRPDHLYQKSDLIIALDLTEYIGLAIENANLAKHNERQNKDFLS</sequence>
<name>A0ABY4C8Y6_9BACT</name>
<keyword evidence="1" id="KW-0812">Transmembrane</keyword>
<dbReference type="SUPFAM" id="SSF55781">
    <property type="entry name" value="GAF domain-like"/>
    <property type="match status" value="1"/>
</dbReference>
<keyword evidence="4" id="KW-1185">Reference proteome</keyword>
<feature type="transmembrane region" description="Helical" evidence="1">
    <location>
        <begin position="304"/>
        <end position="325"/>
    </location>
</feature>
<dbReference type="PROSITE" id="PS50885">
    <property type="entry name" value="HAMP"/>
    <property type="match status" value="1"/>
</dbReference>
<keyword evidence="1" id="KW-1133">Transmembrane helix</keyword>
<dbReference type="Gene3D" id="3.30.450.20">
    <property type="entry name" value="PAS domain"/>
    <property type="match status" value="2"/>
</dbReference>
<reference evidence="3" key="1">
    <citation type="submission" date="2022-03" db="EMBL/GenBank/DDBJ databases">
        <title>Genome Identification and Characterization of new species Bdellovibrio reynosense LBG001 sp. nov. from a Mexico soil sample.</title>
        <authorList>
            <person name="Camilli A."/>
            <person name="Ajao Y."/>
            <person name="Guo X."/>
        </authorList>
    </citation>
    <scope>NUCLEOTIDE SEQUENCE</scope>
    <source>
        <strain evidence="3">LBG001</strain>
    </source>
</reference>